<comment type="caution">
    <text evidence="1">The sequence shown here is derived from an EMBL/GenBank/DDBJ whole genome shotgun (WGS) entry which is preliminary data.</text>
</comment>
<dbReference type="EMBL" id="BPLQ01003005">
    <property type="protein sequence ID" value="GIX97151.1"/>
    <property type="molecule type" value="Genomic_DNA"/>
</dbReference>
<evidence type="ECO:0000313" key="2">
    <source>
        <dbReference type="Proteomes" id="UP001054837"/>
    </source>
</evidence>
<reference evidence="1 2" key="1">
    <citation type="submission" date="2021-06" db="EMBL/GenBank/DDBJ databases">
        <title>Caerostris darwini draft genome.</title>
        <authorList>
            <person name="Kono N."/>
            <person name="Arakawa K."/>
        </authorList>
    </citation>
    <scope>NUCLEOTIDE SEQUENCE [LARGE SCALE GENOMIC DNA]</scope>
</reference>
<gene>
    <name evidence="1" type="ORF">CDAR_284081</name>
</gene>
<organism evidence="1 2">
    <name type="scientific">Caerostris darwini</name>
    <dbReference type="NCBI Taxonomy" id="1538125"/>
    <lineage>
        <taxon>Eukaryota</taxon>
        <taxon>Metazoa</taxon>
        <taxon>Ecdysozoa</taxon>
        <taxon>Arthropoda</taxon>
        <taxon>Chelicerata</taxon>
        <taxon>Arachnida</taxon>
        <taxon>Araneae</taxon>
        <taxon>Araneomorphae</taxon>
        <taxon>Entelegynae</taxon>
        <taxon>Araneoidea</taxon>
        <taxon>Araneidae</taxon>
        <taxon>Caerostris</taxon>
    </lineage>
</organism>
<accession>A0AAV4PMZ6</accession>
<evidence type="ECO:0000313" key="1">
    <source>
        <dbReference type="EMBL" id="GIX97151.1"/>
    </source>
</evidence>
<keyword evidence="2" id="KW-1185">Reference proteome</keyword>
<sequence>MKKLSDFPPGVERIHLEIHKIRNKMRSEMNGLIKRSRGFRSPGRDVIRELFCSFPPVNSFWCAHPPEERGPDFRSGKKEHPECQ</sequence>
<name>A0AAV4PMZ6_9ARAC</name>
<dbReference type="AlphaFoldDB" id="A0AAV4PMZ6"/>
<protein>
    <submittedName>
        <fullName evidence="1">Uncharacterized protein</fullName>
    </submittedName>
</protein>
<proteinExistence type="predicted"/>
<dbReference type="Proteomes" id="UP001054837">
    <property type="component" value="Unassembled WGS sequence"/>
</dbReference>